<dbReference type="InterPro" id="IPR012945">
    <property type="entry name" value="Tubulin-bd_cofactor_C_dom"/>
</dbReference>
<dbReference type="SMART" id="SM01052">
    <property type="entry name" value="CAP_GLY"/>
    <property type="match status" value="1"/>
</dbReference>
<dbReference type="InterPro" id="IPR016098">
    <property type="entry name" value="CAP/MinC_C"/>
</dbReference>
<dbReference type="PANTHER" id="PTHR15139">
    <property type="entry name" value="TUBULIN FOLDING COFACTOR C"/>
    <property type="match status" value="1"/>
</dbReference>
<name>A0A1V9ZJD4_ACHHY</name>
<feature type="domain" description="C-CAP/cofactor C-like" evidence="7">
    <location>
        <begin position="230"/>
        <end position="380"/>
    </location>
</feature>
<dbReference type="GO" id="GO:0007021">
    <property type="term" value="P:tubulin complex assembly"/>
    <property type="evidence" value="ECO:0007669"/>
    <property type="project" value="TreeGrafter"/>
</dbReference>
<sequence>MLPVVGQRCEISGKRRGEVAYVGSVEGIPAGDWVGIRLDLPFGKHDGSQSGRRYFDAPALHGVFVRPENVNTSEAFPPLLVVADDLSLEEKVRVVEDARAAQRASSQAKAAASEKDTRATAVDGFWKRFTDMEADARAALDRSESSEPSPAVRSELDAIVTCVQAMRDAAADASLYLPPYDIRQSQAIVARLLAEIDAQRSALAPRKKFAFKARVKRAAAASVPATSPQPVADIPSAPVDHELVIADKRDELVVIDAVDTPDLTLARLTNCVVCIVAPTAAVRATALTSCHVLTGPILGSLWLEECIESSFTVACRQLRVHHCHRSTFYLRIKSHPIIEDCSALGFGPYALAYPALATQLADADMAAPSPLFAQVHDFKWHRAQQSPNWYVLSESARHPLADDPRIAGVAVVK</sequence>
<evidence type="ECO:0000256" key="1">
    <source>
        <dbReference type="ARBA" id="ARBA00004496"/>
    </source>
</evidence>
<dbReference type="OrthoDB" id="194775at2759"/>
<dbReference type="InterPro" id="IPR017901">
    <property type="entry name" value="C-CAP_CF_C-like"/>
</dbReference>
<dbReference type="Gene3D" id="2.30.30.190">
    <property type="entry name" value="CAP Gly-rich-like domain"/>
    <property type="match status" value="1"/>
</dbReference>
<dbReference type="AlphaFoldDB" id="A0A1V9ZJD4"/>
<evidence type="ECO:0000259" key="7">
    <source>
        <dbReference type="PROSITE" id="PS51329"/>
    </source>
</evidence>
<dbReference type="InterPro" id="IPR031925">
    <property type="entry name" value="TBCC_N"/>
</dbReference>
<evidence type="ECO:0000256" key="3">
    <source>
        <dbReference type="ARBA" id="ARBA00022490"/>
    </source>
</evidence>
<organism evidence="8 9">
    <name type="scientific">Achlya hypogyna</name>
    <name type="common">Oomycete</name>
    <name type="synonym">Protoachlya hypogyna</name>
    <dbReference type="NCBI Taxonomy" id="1202772"/>
    <lineage>
        <taxon>Eukaryota</taxon>
        <taxon>Sar</taxon>
        <taxon>Stramenopiles</taxon>
        <taxon>Oomycota</taxon>
        <taxon>Saprolegniomycetes</taxon>
        <taxon>Saprolegniales</taxon>
        <taxon>Achlyaceae</taxon>
        <taxon>Achlya</taxon>
    </lineage>
</organism>
<comment type="similarity">
    <text evidence="2">Belongs to the TBCC family.</text>
</comment>
<gene>
    <name evidence="8" type="ORF">ACHHYP_09216</name>
</gene>
<evidence type="ECO:0000256" key="4">
    <source>
        <dbReference type="ARBA" id="ARBA00022990"/>
    </source>
</evidence>
<keyword evidence="4" id="KW-0007">Acetylation</keyword>
<dbReference type="PROSITE" id="PS00845">
    <property type="entry name" value="CAP_GLY_1"/>
    <property type="match status" value="1"/>
</dbReference>
<accession>A0A1V9ZJD4</accession>
<dbReference type="InterPro" id="IPR000938">
    <property type="entry name" value="CAP-Gly_domain"/>
</dbReference>
<dbReference type="GO" id="GO:0015631">
    <property type="term" value="F:tubulin binding"/>
    <property type="evidence" value="ECO:0007669"/>
    <property type="project" value="InterPro"/>
</dbReference>
<feature type="domain" description="CAP-Gly" evidence="6">
    <location>
        <begin position="30"/>
        <end position="66"/>
    </location>
</feature>
<dbReference type="GO" id="GO:0005737">
    <property type="term" value="C:cytoplasm"/>
    <property type="evidence" value="ECO:0007669"/>
    <property type="project" value="UniProtKB-SubCell"/>
</dbReference>
<evidence type="ECO:0000256" key="5">
    <source>
        <dbReference type="ARBA" id="ARBA00026055"/>
    </source>
</evidence>
<dbReference type="EMBL" id="JNBR01000090">
    <property type="protein sequence ID" value="OQR98103.1"/>
    <property type="molecule type" value="Genomic_DNA"/>
</dbReference>
<proteinExistence type="inferred from homology"/>
<dbReference type="InterPro" id="IPR038397">
    <property type="entry name" value="TBCC_N_sf"/>
</dbReference>
<protein>
    <submittedName>
        <fullName evidence="8">Tubulin-specific chaperone C</fullName>
    </submittedName>
</protein>
<dbReference type="Proteomes" id="UP000243579">
    <property type="component" value="Unassembled WGS sequence"/>
</dbReference>
<dbReference type="PROSITE" id="PS51329">
    <property type="entry name" value="C_CAP_COFACTOR_C"/>
    <property type="match status" value="1"/>
</dbReference>
<evidence type="ECO:0000259" key="6">
    <source>
        <dbReference type="PROSITE" id="PS50245"/>
    </source>
</evidence>
<dbReference type="SUPFAM" id="SSF74924">
    <property type="entry name" value="Cap-Gly domain"/>
    <property type="match status" value="1"/>
</dbReference>
<dbReference type="STRING" id="1202772.A0A1V9ZJD4"/>
<dbReference type="InterPro" id="IPR036859">
    <property type="entry name" value="CAP-Gly_dom_sf"/>
</dbReference>
<dbReference type="GO" id="GO:0007023">
    <property type="term" value="P:post-chaperonin tubulin folding pathway"/>
    <property type="evidence" value="ECO:0007669"/>
    <property type="project" value="InterPro"/>
</dbReference>
<dbReference type="Pfam" id="PF07986">
    <property type="entry name" value="TBCC"/>
    <property type="match status" value="1"/>
</dbReference>
<comment type="subcellular location">
    <subcellularLocation>
        <location evidence="1">Cytoplasm</location>
    </subcellularLocation>
</comment>
<comment type="subunit">
    <text evidence="5">Supercomplex made of cofactors A to E. Cofactors A and D function by capturing and stabilizing tubulin in a quasi-native conformation. Cofactor E binds to the cofactor D-tubulin complex; interaction with cofactor C then causes the release of tubulin polypeptides that are committed to the native state.</text>
</comment>
<evidence type="ECO:0000313" key="9">
    <source>
        <dbReference type="Proteomes" id="UP000243579"/>
    </source>
</evidence>
<keyword evidence="3" id="KW-0963">Cytoplasm</keyword>
<dbReference type="Pfam" id="PF16752">
    <property type="entry name" value="TBCC_N"/>
    <property type="match status" value="1"/>
</dbReference>
<dbReference type="Gene3D" id="2.160.20.70">
    <property type="match status" value="1"/>
</dbReference>
<keyword evidence="9" id="KW-1185">Reference proteome</keyword>
<dbReference type="PROSITE" id="PS50245">
    <property type="entry name" value="CAP_GLY_2"/>
    <property type="match status" value="1"/>
</dbReference>
<evidence type="ECO:0000313" key="8">
    <source>
        <dbReference type="EMBL" id="OQR98103.1"/>
    </source>
</evidence>
<dbReference type="Pfam" id="PF01302">
    <property type="entry name" value="CAP_GLY"/>
    <property type="match status" value="1"/>
</dbReference>
<dbReference type="InterPro" id="IPR027684">
    <property type="entry name" value="TBCC"/>
</dbReference>
<reference evidence="8 9" key="1">
    <citation type="journal article" date="2014" name="Genome Biol. Evol.">
        <title>The secreted proteins of Achlya hypogyna and Thraustotheca clavata identify the ancestral oomycete secretome and reveal gene acquisitions by horizontal gene transfer.</title>
        <authorList>
            <person name="Misner I."/>
            <person name="Blouin N."/>
            <person name="Leonard G."/>
            <person name="Richards T.A."/>
            <person name="Lane C.E."/>
        </authorList>
    </citation>
    <scope>NUCLEOTIDE SEQUENCE [LARGE SCALE GENOMIC DNA]</scope>
    <source>
        <strain evidence="8 9">ATCC 48635</strain>
    </source>
</reference>
<evidence type="ECO:0000256" key="2">
    <source>
        <dbReference type="ARBA" id="ARBA00008848"/>
    </source>
</evidence>
<dbReference type="Gene3D" id="1.20.58.1250">
    <property type="entry name" value="Tubulin Binding Cofactor C, N-terminal domain"/>
    <property type="match status" value="1"/>
</dbReference>
<dbReference type="PANTHER" id="PTHR15139:SF0">
    <property type="entry name" value="TUBULIN-SPECIFIC CHAPERONE C"/>
    <property type="match status" value="1"/>
</dbReference>
<comment type="caution">
    <text evidence="8">The sequence shown here is derived from an EMBL/GenBank/DDBJ whole genome shotgun (WGS) entry which is preliminary data.</text>
</comment>